<dbReference type="Gene3D" id="1.10.287.130">
    <property type="match status" value="1"/>
</dbReference>
<dbReference type="EMBL" id="SWBQ01000002">
    <property type="protein sequence ID" value="TKC07479.1"/>
    <property type="molecule type" value="Genomic_DNA"/>
</dbReference>
<evidence type="ECO:0000259" key="8">
    <source>
        <dbReference type="PROSITE" id="PS50113"/>
    </source>
</evidence>
<keyword evidence="5" id="KW-0418">Kinase</keyword>
<dbReference type="EC" id="2.7.13.3" evidence="2"/>
<dbReference type="PANTHER" id="PTHR43711">
    <property type="entry name" value="TWO-COMPONENT HISTIDINE KINASE"/>
    <property type="match status" value="1"/>
</dbReference>
<comment type="caution">
    <text evidence="9">The sequence shown here is derived from an EMBL/GenBank/DDBJ whole genome shotgun (WGS) entry which is preliminary data.</text>
</comment>
<evidence type="ECO:0000256" key="1">
    <source>
        <dbReference type="ARBA" id="ARBA00000085"/>
    </source>
</evidence>
<evidence type="ECO:0000259" key="7">
    <source>
        <dbReference type="PROSITE" id="PS50109"/>
    </source>
</evidence>
<dbReference type="SUPFAM" id="SSF55785">
    <property type="entry name" value="PYP-like sensor domain (PAS domain)"/>
    <property type="match status" value="1"/>
</dbReference>
<dbReference type="Gene3D" id="3.30.450.20">
    <property type="entry name" value="PAS domain"/>
    <property type="match status" value="1"/>
</dbReference>
<dbReference type="Pfam" id="PF02518">
    <property type="entry name" value="HATPase_c"/>
    <property type="match status" value="1"/>
</dbReference>
<gene>
    <name evidence="9" type="ORF">FA047_09540</name>
</gene>
<dbReference type="FunFam" id="3.30.565.10:FF:000006">
    <property type="entry name" value="Sensor histidine kinase WalK"/>
    <property type="match status" value="1"/>
</dbReference>
<dbReference type="SMART" id="SM00387">
    <property type="entry name" value="HATPase_c"/>
    <property type="match status" value="1"/>
</dbReference>
<evidence type="ECO:0000256" key="3">
    <source>
        <dbReference type="ARBA" id="ARBA00022553"/>
    </source>
</evidence>
<reference evidence="9 10" key="1">
    <citation type="submission" date="2019-04" db="EMBL/GenBank/DDBJ databases">
        <title>Pedobacter sp. RP-3-15 sp. nov., isolated from Arctic soil.</title>
        <authorList>
            <person name="Dahal R.H."/>
            <person name="Kim D.-U."/>
        </authorList>
    </citation>
    <scope>NUCLEOTIDE SEQUENCE [LARGE SCALE GENOMIC DNA]</scope>
    <source>
        <strain evidence="9 10">RP-3-15</strain>
    </source>
</reference>
<dbReference type="Proteomes" id="UP000307244">
    <property type="component" value="Unassembled WGS sequence"/>
</dbReference>
<dbReference type="InterPro" id="IPR036890">
    <property type="entry name" value="HATPase_C_sf"/>
</dbReference>
<dbReference type="AlphaFoldDB" id="A0A4U1CKF4"/>
<dbReference type="SMART" id="SM00388">
    <property type="entry name" value="HisKA"/>
    <property type="match status" value="1"/>
</dbReference>
<evidence type="ECO:0000256" key="5">
    <source>
        <dbReference type="ARBA" id="ARBA00022777"/>
    </source>
</evidence>
<dbReference type="InterPro" id="IPR003661">
    <property type="entry name" value="HisK_dim/P_dom"/>
</dbReference>
<keyword evidence="3" id="KW-0597">Phosphoprotein</keyword>
<dbReference type="PANTHER" id="PTHR43711:SF31">
    <property type="entry name" value="HISTIDINE KINASE"/>
    <property type="match status" value="1"/>
</dbReference>
<dbReference type="OrthoDB" id="9813151at2"/>
<evidence type="ECO:0000313" key="9">
    <source>
        <dbReference type="EMBL" id="TKC07479.1"/>
    </source>
</evidence>
<evidence type="ECO:0000256" key="2">
    <source>
        <dbReference type="ARBA" id="ARBA00012438"/>
    </source>
</evidence>
<sequence>MNQDTSLTSKFGSEFFPPELFDTLPVAIYTCDRLGYITSYNKAAVALWGREPELKKDLWCGSWKIFGEDGSPMPLDTCPMAMALKENRPITGAKIVVQCPDGAKRNIIPHPVPLYDNEGNLTGAINTLIDITDQVKSNAQIQKLLDETRLLDARKDEFIGLASHELKTPVTTIGAYLQLIARTFSPEDSTKTLISKAQYQLAKLNTLIADLLDITELQTGSLDLSTNDFNLIVLVKEVIEMMRRINPSHELTLYSDRDELSVTGDQKRMEQVITNLISNATKYSYQANHVVIRISAVQDVANVSVQDFGIGIEVEEQGRIFHRFYRANKSNSHISGLGIGLYMCNEIILRHQGRLWVESTPGSGSTFFFEIPCSVHRLN</sequence>
<keyword evidence="4" id="KW-0808">Transferase</keyword>
<organism evidence="9 10">
    <name type="scientific">Pedobacter frigoris</name>
    <dbReference type="NCBI Taxonomy" id="2571272"/>
    <lineage>
        <taxon>Bacteria</taxon>
        <taxon>Pseudomonadati</taxon>
        <taxon>Bacteroidota</taxon>
        <taxon>Sphingobacteriia</taxon>
        <taxon>Sphingobacteriales</taxon>
        <taxon>Sphingobacteriaceae</taxon>
        <taxon>Pedobacter</taxon>
    </lineage>
</organism>
<proteinExistence type="predicted"/>
<dbReference type="SUPFAM" id="SSF55874">
    <property type="entry name" value="ATPase domain of HSP90 chaperone/DNA topoisomerase II/histidine kinase"/>
    <property type="match status" value="1"/>
</dbReference>
<feature type="domain" description="Histidine kinase" evidence="7">
    <location>
        <begin position="161"/>
        <end position="375"/>
    </location>
</feature>
<dbReference type="PRINTS" id="PR00344">
    <property type="entry name" value="BCTRLSENSOR"/>
</dbReference>
<keyword evidence="6" id="KW-0902">Two-component regulatory system</keyword>
<dbReference type="InterPro" id="IPR005467">
    <property type="entry name" value="His_kinase_dom"/>
</dbReference>
<dbReference type="InterPro" id="IPR035965">
    <property type="entry name" value="PAS-like_dom_sf"/>
</dbReference>
<dbReference type="RefSeq" id="WP_136835806.1">
    <property type="nucleotide sequence ID" value="NZ_SWBQ01000002.1"/>
</dbReference>
<dbReference type="InterPro" id="IPR004358">
    <property type="entry name" value="Sig_transdc_His_kin-like_C"/>
</dbReference>
<dbReference type="Pfam" id="PF00512">
    <property type="entry name" value="HisKA"/>
    <property type="match status" value="1"/>
</dbReference>
<dbReference type="PROSITE" id="PS50113">
    <property type="entry name" value="PAC"/>
    <property type="match status" value="1"/>
</dbReference>
<accession>A0A4U1CKF4</accession>
<dbReference type="CDD" id="cd00082">
    <property type="entry name" value="HisKA"/>
    <property type="match status" value="1"/>
</dbReference>
<dbReference type="InterPro" id="IPR050736">
    <property type="entry name" value="Sensor_HK_Regulatory"/>
</dbReference>
<feature type="domain" description="PAC" evidence="8">
    <location>
        <begin position="91"/>
        <end position="143"/>
    </location>
</feature>
<dbReference type="InterPro" id="IPR000700">
    <property type="entry name" value="PAS-assoc_C"/>
</dbReference>
<dbReference type="PROSITE" id="PS50109">
    <property type="entry name" value="HIS_KIN"/>
    <property type="match status" value="1"/>
</dbReference>
<evidence type="ECO:0000313" key="10">
    <source>
        <dbReference type="Proteomes" id="UP000307244"/>
    </source>
</evidence>
<evidence type="ECO:0000256" key="4">
    <source>
        <dbReference type="ARBA" id="ARBA00022679"/>
    </source>
</evidence>
<comment type="catalytic activity">
    <reaction evidence="1">
        <text>ATP + protein L-histidine = ADP + protein N-phospho-L-histidine.</text>
        <dbReference type="EC" id="2.7.13.3"/>
    </reaction>
</comment>
<dbReference type="InterPro" id="IPR036097">
    <property type="entry name" value="HisK_dim/P_sf"/>
</dbReference>
<keyword evidence="10" id="KW-1185">Reference proteome</keyword>
<dbReference type="Gene3D" id="3.30.565.10">
    <property type="entry name" value="Histidine kinase-like ATPase, C-terminal domain"/>
    <property type="match status" value="1"/>
</dbReference>
<evidence type="ECO:0000256" key="6">
    <source>
        <dbReference type="ARBA" id="ARBA00023012"/>
    </source>
</evidence>
<dbReference type="InterPro" id="IPR003594">
    <property type="entry name" value="HATPase_dom"/>
</dbReference>
<protein>
    <recommendedName>
        <fullName evidence="2">histidine kinase</fullName>
        <ecNumber evidence="2">2.7.13.3</ecNumber>
    </recommendedName>
</protein>
<name>A0A4U1CKF4_9SPHI</name>
<dbReference type="SUPFAM" id="SSF47384">
    <property type="entry name" value="Homodimeric domain of signal transducing histidine kinase"/>
    <property type="match status" value="1"/>
</dbReference>
<dbReference type="GO" id="GO:0000155">
    <property type="term" value="F:phosphorelay sensor kinase activity"/>
    <property type="evidence" value="ECO:0007669"/>
    <property type="project" value="InterPro"/>
</dbReference>